<dbReference type="Gene3D" id="2.40.110.10">
    <property type="entry name" value="Butyryl-CoA Dehydrogenase, subunit A, domain 2"/>
    <property type="match status" value="1"/>
</dbReference>
<organism evidence="6 7">
    <name type="scientific">Rhodococcus rhodochrous</name>
    <dbReference type="NCBI Taxonomy" id="1829"/>
    <lineage>
        <taxon>Bacteria</taxon>
        <taxon>Bacillati</taxon>
        <taxon>Actinomycetota</taxon>
        <taxon>Actinomycetes</taxon>
        <taxon>Mycobacteriales</taxon>
        <taxon>Nocardiaceae</taxon>
        <taxon>Rhodococcus</taxon>
    </lineage>
</organism>
<evidence type="ECO:0000256" key="3">
    <source>
        <dbReference type="SAM" id="MobiDB-lite"/>
    </source>
</evidence>
<dbReference type="PANTHER" id="PTHR48083">
    <property type="entry name" value="MEDIUM-CHAIN SPECIFIC ACYL-COA DEHYDROGENASE, MITOCHONDRIAL-RELATED"/>
    <property type="match status" value="1"/>
</dbReference>
<dbReference type="EMBL" id="JAJNCO010000016">
    <property type="protein sequence ID" value="MCD2114116.1"/>
    <property type="molecule type" value="Genomic_DNA"/>
</dbReference>
<dbReference type="InterPro" id="IPR013107">
    <property type="entry name" value="Acyl-CoA_DH_C"/>
</dbReference>
<dbReference type="InterPro" id="IPR037069">
    <property type="entry name" value="AcylCoA_DH/ox_N_sf"/>
</dbReference>
<dbReference type="InterPro" id="IPR050741">
    <property type="entry name" value="Acyl-CoA_dehydrogenase"/>
</dbReference>
<dbReference type="AlphaFoldDB" id="A0AAW4XMG9"/>
<dbReference type="PANTHER" id="PTHR48083:SF19">
    <property type="entry name" value="FLAVIN-DEPENDENT MONOOXYGENASE, OXYGENASE SUBUNIT HSAA"/>
    <property type="match status" value="1"/>
</dbReference>
<dbReference type="Pfam" id="PF02771">
    <property type="entry name" value="Acyl-CoA_dh_N"/>
    <property type="match status" value="1"/>
</dbReference>
<dbReference type="RefSeq" id="WP_230792216.1">
    <property type="nucleotide sequence ID" value="NZ_JAJNCO010000016.1"/>
</dbReference>
<dbReference type="Gene3D" id="1.20.140.10">
    <property type="entry name" value="Butyryl-CoA Dehydrogenase, subunit A, domain 3"/>
    <property type="match status" value="1"/>
</dbReference>
<gene>
    <name evidence="6" type="ORF">LQ384_23660</name>
</gene>
<protein>
    <submittedName>
        <fullName evidence="6">Acyl-CoA dehydrogenase family protein</fullName>
    </submittedName>
</protein>
<feature type="region of interest" description="Disordered" evidence="3">
    <location>
        <begin position="1"/>
        <end position="29"/>
    </location>
</feature>
<dbReference type="GO" id="GO:0016712">
    <property type="term" value="F:oxidoreductase activity, acting on paired donors, with incorporation or reduction of molecular oxygen, reduced flavin or flavoprotein as one donor, and incorporation of one atom of oxygen"/>
    <property type="evidence" value="ECO:0007669"/>
    <property type="project" value="TreeGrafter"/>
</dbReference>
<comment type="caution">
    <text evidence="6">The sequence shown here is derived from an EMBL/GenBank/DDBJ whole genome shotgun (WGS) entry which is preliminary data.</text>
</comment>
<dbReference type="GO" id="GO:0050660">
    <property type="term" value="F:flavin adenine dinucleotide binding"/>
    <property type="evidence" value="ECO:0007669"/>
    <property type="project" value="InterPro"/>
</dbReference>
<sequence>MLNTTDVKNAVDDAVGRNGAEVPSSADDRARRATELLDRVRDLLPAIRSRTDEAEELRRLPEDTVRQLAEAGVFSMHVPEEFGGQELEVDALFELALLLGTACTSTAWTATFLAFHNAALARFPLETQREVFTDKGYALAAGSFHPLPGSMGTIVDGGIRVTGRWDFCSGIMHSDWCFVDVPVEATADAPASRYVCILPVSEIEIVDVWHTTGMRGTGSNDVAVTDLFVPAHRTLPTPVFHGTESPGAVLRPGHALLRTPFYRTAGIFHPAFAIGSAERALEVFRTQIVARRQRPVGGGPLMNAPLTHSRYARAATRLRSAMLLARSQTDEAAAHYATSSTDPDLATRAQMRLSSVTAIHQAVEAAELVTQVSGGSMFRRGSELDRIKRDLAVLLNHNSGDMDFHTETAGKVLLGIEPSDTESGAYRAL</sequence>
<evidence type="ECO:0000259" key="5">
    <source>
        <dbReference type="Pfam" id="PF08028"/>
    </source>
</evidence>
<dbReference type="Proteomes" id="UP001198630">
    <property type="component" value="Unassembled WGS sequence"/>
</dbReference>
<feature type="domain" description="Acyl-CoA dehydrogenase/oxidase N-terminal" evidence="4">
    <location>
        <begin position="35"/>
        <end position="130"/>
    </location>
</feature>
<dbReference type="InterPro" id="IPR013786">
    <property type="entry name" value="AcylCoA_DH/ox_N"/>
</dbReference>
<accession>A0AAW4XMG9</accession>
<evidence type="ECO:0000259" key="4">
    <source>
        <dbReference type="Pfam" id="PF02771"/>
    </source>
</evidence>
<dbReference type="PIRSF" id="PIRSF016578">
    <property type="entry name" value="HsaA"/>
    <property type="match status" value="1"/>
</dbReference>
<dbReference type="GO" id="GO:0003995">
    <property type="term" value="F:acyl-CoA dehydrogenase activity"/>
    <property type="evidence" value="ECO:0007669"/>
    <property type="project" value="TreeGrafter"/>
</dbReference>
<dbReference type="GO" id="GO:0005737">
    <property type="term" value="C:cytoplasm"/>
    <property type="evidence" value="ECO:0007669"/>
    <property type="project" value="TreeGrafter"/>
</dbReference>
<dbReference type="SUPFAM" id="SSF56645">
    <property type="entry name" value="Acyl-CoA dehydrogenase NM domain-like"/>
    <property type="match status" value="1"/>
</dbReference>
<keyword evidence="1" id="KW-0560">Oxidoreductase</keyword>
<dbReference type="Pfam" id="PF08028">
    <property type="entry name" value="Acyl-CoA_dh_2"/>
    <property type="match status" value="1"/>
</dbReference>
<comment type="similarity">
    <text evidence="2">Belongs to the HpaH/HsaA monooxygenase family.</text>
</comment>
<evidence type="ECO:0000256" key="1">
    <source>
        <dbReference type="ARBA" id="ARBA00023002"/>
    </source>
</evidence>
<reference evidence="6" key="1">
    <citation type="submission" date="2021-11" db="EMBL/GenBank/DDBJ databases">
        <title>Development of a sustainable strategy for remediation of hydrocarbon-contaminated territories based on the waste exchange concept.</title>
        <authorList>
            <person name="Elkin A."/>
        </authorList>
    </citation>
    <scope>NUCLEOTIDE SEQUENCE</scope>
    <source>
        <strain evidence="6">IEGM 757</strain>
    </source>
</reference>
<proteinExistence type="inferred from homology"/>
<evidence type="ECO:0000313" key="7">
    <source>
        <dbReference type="Proteomes" id="UP001198630"/>
    </source>
</evidence>
<dbReference type="Gene3D" id="1.10.540.10">
    <property type="entry name" value="Acyl-CoA dehydrogenase/oxidase, N-terminal domain"/>
    <property type="match status" value="1"/>
</dbReference>
<evidence type="ECO:0000313" key="6">
    <source>
        <dbReference type="EMBL" id="MCD2114116.1"/>
    </source>
</evidence>
<dbReference type="InterPro" id="IPR036250">
    <property type="entry name" value="AcylCo_DH-like_C"/>
</dbReference>
<dbReference type="InterPro" id="IPR046373">
    <property type="entry name" value="Acyl-CoA_Oxase/DH_mid-dom_sf"/>
</dbReference>
<evidence type="ECO:0000256" key="2">
    <source>
        <dbReference type="ARBA" id="ARBA00049661"/>
    </source>
</evidence>
<name>A0AAW4XMG9_RHORH</name>
<dbReference type="GO" id="GO:0033539">
    <property type="term" value="P:fatty acid beta-oxidation using acyl-CoA dehydrogenase"/>
    <property type="evidence" value="ECO:0007669"/>
    <property type="project" value="TreeGrafter"/>
</dbReference>
<feature type="domain" description="Acyl-CoA dehydrogenase C-terminal" evidence="5">
    <location>
        <begin position="269"/>
        <end position="398"/>
    </location>
</feature>
<dbReference type="InterPro" id="IPR009100">
    <property type="entry name" value="AcylCoA_DH/oxidase_NM_dom_sf"/>
</dbReference>
<dbReference type="SUPFAM" id="SSF47203">
    <property type="entry name" value="Acyl-CoA dehydrogenase C-terminal domain-like"/>
    <property type="match status" value="1"/>
</dbReference>